<accession>A0ABQ7TJ08</accession>
<evidence type="ECO:0000256" key="1">
    <source>
        <dbReference type="ARBA" id="ARBA00004613"/>
    </source>
</evidence>
<evidence type="ECO:0000313" key="5">
    <source>
        <dbReference type="Proteomes" id="UP000826234"/>
    </source>
</evidence>
<dbReference type="SUPFAM" id="SSF56436">
    <property type="entry name" value="C-type lectin-like"/>
    <property type="match status" value="3"/>
</dbReference>
<evidence type="ECO:0000256" key="2">
    <source>
        <dbReference type="ARBA" id="ARBA00022525"/>
    </source>
</evidence>
<reference evidence="4 5" key="1">
    <citation type="journal article" date="2022" name="Gigascience">
        <title>A chromosome-level genome assembly and annotation of the desert horned lizard, Phrynosoma platyrhinos, provides insight into chromosomal rearrangements among reptiles.</title>
        <authorList>
            <person name="Koochekian N."/>
            <person name="Ascanio A."/>
            <person name="Farleigh K."/>
            <person name="Card D.C."/>
            <person name="Schield D.R."/>
            <person name="Castoe T.A."/>
            <person name="Jezkova T."/>
        </authorList>
    </citation>
    <scope>NUCLEOTIDE SEQUENCE [LARGE SCALE GENOMIC DNA]</scope>
    <source>
        <strain evidence="4">NK-2021</strain>
    </source>
</reference>
<dbReference type="PROSITE" id="PS50041">
    <property type="entry name" value="C_TYPE_LECTIN_2"/>
    <property type="match status" value="2"/>
</dbReference>
<keyword evidence="5" id="KW-1185">Reference proteome</keyword>
<sequence length="739" mass="84667">MWVQHKGDDSWIGLTFCKQLYQYVWVDNSSTVFQNAWVIRRTRRYKQSTFDCGVAFKKYLSVTDCSLLRKWICKREEVVDLFTEHVGRAIYLPNGKPPKYATLDKAKEACLVLQKCTGVVAVASDFMLHTGMEIYNTRGKNVITWIKSDCAAGRFGEMCEHICRTCDDGVSCNPRTGLCGDSLFCSITDPYFTCEKGSLIGGRCPTEEGWLYWYGSCYYISRGNTQNWLQARHMCRRYRGTDLVWITSANEKKTLLSLLPRGVYWSGLHGNWFCNHLHWSNMNVSYAAPEWLRTGHWTFSWRCCVYLTVPEGSMPGTNCNEKASWICKKKEDEAVDFRMFGGYYLVGIATDVKAVTHKSLSEAFQHCRLERTLCTGVQKIRDNYMTILAKRLVLISGSFVNLYTAYLKSACTPGYYGPRCHITCTCNGTENCNPLTGQCAENEQCNEDYLTTDCEKGTVLPQIWVASMLKDNTWIGLAVKKAKDTTNFDEIYRGALPTCPQMNRNGTIEHVKCSSLAAWVCKRSVDAKMFWKYNNRILILPLGNKMYNYKEHAKSACFLEEKCTGITYWKKKYVPVRGKELILPMSSHDATYIKTACSDGHYGPYCQEKCPDCPKDRPCNRLTGKCAVEVSCPEKENLWLCEIQLKSKFCYYQWVYFNNHCYYISTYGQINKSDAEYMCSQYKGARLIHLATIEQEVSINRTLTDIEELCIQLDPSLEHLISTPCSHNASWVCEARLGE</sequence>
<comment type="caution">
    <text evidence="4">The sequence shown here is derived from an EMBL/GenBank/DDBJ whole genome shotgun (WGS) entry which is preliminary data.</text>
</comment>
<protein>
    <recommendedName>
        <fullName evidence="3">C-type lectin domain-containing protein</fullName>
    </recommendedName>
</protein>
<dbReference type="Pfam" id="PF00059">
    <property type="entry name" value="Lectin_C"/>
    <property type="match status" value="1"/>
</dbReference>
<dbReference type="Gene3D" id="3.10.100.10">
    <property type="entry name" value="Mannose-Binding Protein A, subunit A"/>
    <property type="match status" value="3"/>
</dbReference>
<feature type="domain" description="C-type lectin" evidence="3">
    <location>
        <begin position="11"/>
        <end position="74"/>
    </location>
</feature>
<proteinExistence type="predicted"/>
<dbReference type="Gene3D" id="2.170.300.10">
    <property type="entry name" value="Tie2 ligand-binding domain superfamily"/>
    <property type="match status" value="1"/>
</dbReference>
<gene>
    <name evidence="4" type="ORF">JD844_012041</name>
</gene>
<dbReference type="PANTHER" id="PTHR26391:SF18">
    <property type="entry name" value="PROTEIN KINASE RECEPTOR TIE-1, PUTATIVE-RELATED"/>
    <property type="match status" value="1"/>
</dbReference>
<organism evidence="4 5">
    <name type="scientific">Phrynosoma platyrhinos</name>
    <name type="common">Desert horned lizard</name>
    <dbReference type="NCBI Taxonomy" id="52577"/>
    <lineage>
        <taxon>Eukaryota</taxon>
        <taxon>Metazoa</taxon>
        <taxon>Chordata</taxon>
        <taxon>Craniata</taxon>
        <taxon>Vertebrata</taxon>
        <taxon>Euteleostomi</taxon>
        <taxon>Lepidosauria</taxon>
        <taxon>Squamata</taxon>
        <taxon>Bifurcata</taxon>
        <taxon>Unidentata</taxon>
        <taxon>Episquamata</taxon>
        <taxon>Toxicofera</taxon>
        <taxon>Iguania</taxon>
        <taxon>Phrynosomatidae</taxon>
        <taxon>Phrynosomatinae</taxon>
        <taxon>Phrynosoma</taxon>
    </lineage>
</organism>
<dbReference type="Proteomes" id="UP000826234">
    <property type="component" value="Unassembled WGS sequence"/>
</dbReference>
<dbReference type="CDD" id="cd00037">
    <property type="entry name" value="CLECT"/>
    <property type="match status" value="1"/>
</dbReference>
<dbReference type="EMBL" id="JAIPUX010000439">
    <property type="protein sequence ID" value="KAH0629731.1"/>
    <property type="molecule type" value="Genomic_DNA"/>
</dbReference>
<evidence type="ECO:0000259" key="3">
    <source>
        <dbReference type="PROSITE" id="PS50041"/>
    </source>
</evidence>
<dbReference type="SMART" id="SM00034">
    <property type="entry name" value="CLECT"/>
    <property type="match status" value="2"/>
</dbReference>
<name>A0ABQ7TJ08_PHRPL</name>
<evidence type="ECO:0000313" key="4">
    <source>
        <dbReference type="EMBL" id="KAH0629731.1"/>
    </source>
</evidence>
<dbReference type="InterPro" id="IPR016186">
    <property type="entry name" value="C-type_lectin-like/link_sf"/>
</dbReference>
<dbReference type="InterPro" id="IPR001304">
    <property type="entry name" value="C-type_lectin-like"/>
</dbReference>
<dbReference type="PANTHER" id="PTHR26391">
    <property type="entry name" value="INACTIVE TYROSINE-PROTEIN KINASE 7"/>
    <property type="match status" value="1"/>
</dbReference>
<feature type="domain" description="C-type lectin" evidence="3">
    <location>
        <begin position="213"/>
        <end position="328"/>
    </location>
</feature>
<dbReference type="InterPro" id="IPR016187">
    <property type="entry name" value="CTDL_fold"/>
</dbReference>
<keyword evidence="2" id="KW-0964">Secreted</keyword>
<comment type="subcellular location">
    <subcellularLocation>
        <location evidence="1">Secreted</location>
    </subcellularLocation>
</comment>